<proteinExistence type="predicted"/>
<keyword evidence="1" id="KW-0245">EGF-like domain</keyword>
<evidence type="ECO:0000256" key="2">
    <source>
        <dbReference type="SAM" id="SignalP"/>
    </source>
</evidence>
<dbReference type="Gene3D" id="2.120.10.80">
    <property type="entry name" value="Kelch-type beta propeller"/>
    <property type="match status" value="2"/>
</dbReference>
<dbReference type="Proteomes" id="UP000053237">
    <property type="component" value="Unassembled WGS sequence"/>
</dbReference>
<keyword evidence="5" id="KW-1185">Reference proteome</keyword>
<dbReference type="PROSITE" id="PS50026">
    <property type="entry name" value="EGF_3"/>
    <property type="match status" value="1"/>
</dbReference>
<dbReference type="OrthoDB" id="59517at2759"/>
<dbReference type="PROSITE" id="PS50817">
    <property type="entry name" value="INTEIN_N_TER"/>
    <property type="match status" value="1"/>
</dbReference>
<dbReference type="SUPFAM" id="SSF117281">
    <property type="entry name" value="Kelch motif"/>
    <property type="match status" value="1"/>
</dbReference>
<protein>
    <recommendedName>
        <fullName evidence="3">EGF-like domain-containing protein</fullName>
    </recommendedName>
</protein>
<dbReference type="PANTHER" id="PTHR11889">
    <property type="entry name" value="HEDGEHOG"/>
    <property type="match status" value="1"/>
</dbReference>
<dbReference type="GO" id="GO:0016539">
    <property type="term" value="P:intein-mediated protein splicing"/>
    <property type="evidence" value="ECO:0007669"/>
    <property type="project" value="InterPro"/>
</dbReference>
<sequence>MSRKSHRWRSCLLCIVYLPYNLSALPVPCDSDSTRENAFARWKRSSSLSFSRDSHAAARFGSRIYMVGGSSAAYHTKQLEKTTLRSDVWFTEDGAVWTEILEEAPFRRRYGHSLTAFYDAHDTRTWLVLIGGFTPAPSNDIWMTLDGEELWVQPNEKAPWSGRGWHCSVEYNGRLWVIGGSPVTNEVWSTDSLVNGKWIQQKQVPWKPRVAHACAAHRQINASDQNVASQYLFVVGGWDGTALDDVWRMDTSESWVQLQGTSAWSPRAWHSIVSFESQTPSDILYGPRLWLIGGSITGDGINQMHTYTDIWFTRDGQNWTAASSDVSGMSTAEWSIVTRDNQQVCVGKWGHSVIPFWRSVKKSYRCNSTCRTIDNTTSLSGQIIPICDGQGQPEQPYDATVERQNSISKVTLYPDGCDICPGTEVYDRFVSTDVVPALLLIAGSAGSEKTNDVFISSDALLCEQNGVICSNEGVCVHGGSCLCNRDRSGPFCEAFDTLEARSTANCFSGTATLRLENGSDILMRDIAFGHRVLALNEQGDIVYSSVYLLPHTNWMQSKTRFLRVFFEGLTYLELTSDHLIYVAEKDPSTRVRQVPASELRIGTQLITSNQLKLVVISKIEIIDSLGAFTAYTMTGTFFVNGILCSNYGDHYSLSNDSTLLKRDWIPTQFYRMHRMLYIILPTSVSAPILSTLQDFLERAVLSWCRPLWLSVRHSLLARDSTDRLH</sequence>
<dbReference type="InterPro" id="IPR050387">
    <property type="entry name" value="Hedgehog_Signaling"/>
</dbReference>
<dbReference type="InterPro" id="IPR001767">
    <property type="entry name" value="Hedgehog_Hint"/>
</dbReference>
<dbReference type="InterPro" id="IPR015915">
    <property type="entry name" value="Kelch-typ_b-propeller"/>
</dbReference>
<evidence type="ECO:0000259" key="3">
    <source>
        <dbReference type="PROSITE" id="PS50026"/>
    </source>
</evidence>
<comment type="caution">
    <text evidence="1">Lacks conserved residue(s) required for the propagation of feature annotation.</text>
</comment>
<evidence type="ECO:0000313" key="5">
    <source>
        <dbReference type="Proteomes" id="UP000053237"/>
    </source>
</evidence>
<feature type="signal peptide" evidence="2">
    <location>
        <begin position="1"/>
        <end position="24"/>
    </location>
</feature>
<dbReference type="Gene3D" id="2.170.16.10">
    <property type="entry name" value="Hedgehog/Intein (Hint) domain"/>
    <property type="match status" value="1"/>
</dbReference>
<dbReference type="InterPro" id="IPR000742">
    <property type="entry name" value="EGF"/>
</dbReference>
<dbReference type="EMBL" id="CAIX01000191">
    <property type="protein sequence ID" value="CCI10273.1"/>
    <property type="molecule type" value="Genomic_DNA"/>
</dbReference>
<reference evidence="4 5" key="1">
    <citation type="submission" date="2012-05" db="EMBL/GenBank/DDBJ databases">
        <title>Recombination and specialization in a pathogen metapopulation.</title>
        <authorList>
            <person name="Gardiner A."/>
            <person name="Kemen E."/>
            <person name="Schultz-Larsen T."/>
            <person name="MacLean D."/>
            <person name="Van Oosterhout C."/>
            <person name="Jones J.D.G."/>
        </authorList>
    </citation>
    <scope>NUCLEOTIDE SEQUENCE [LARGE SCALE GENOMIC DNA]</scope>
    <source>
        <strain evidence="4 5">Ac Nc2</strain>
    </source>
</reference>
<keyword evidence="2" id="KW-0732">Signal</keyword>
<dbReference type="Pfam" id="PF01079">
    <property type="entry name" value="Hint"/>
    <property type="match status" value="1"/>
</dbReference>
<feature type="chain" id="PRO_5001531865" description="EGF-like domain-containing protein" evidence="2">
    <location>
        <begin position="25"/>
        <end position="725"/>
    </location>
</feature>
<dbReference type="InParanoid" id="A0A024FT59"/>
<dbReference type="PANTHER" id="PTHR11889:SF31">
    <property type="entry name" value="PROTEIN HEDGEHOG"/>
    <property type="match status" value="1"/>
</dbReference>
<organism evidence="4 5">
    <name type="scientific">Albugo candida</name>
    <dbReference type="NCBI Taxonomy" id="65357"/>
    <lineage>
        <taxon>Eukaryota</taxon>
        <taxon>Sar</taxon>
        <taxon>Stramenopiles</taxon>
        <taxon>Oomycota</taxon>
        <taxon>Peronosporomycetes</taxon>
        <taxon>Albuginales</taxon>
        <taxon>Albuginaceae</taxon>
        <taxon>Albugo</taxon>
    </lineage>
</organism>
<dbReference type="InterPro" id="IPR006141">
    <property type="entry name" value="Intein_N"/>
</dbReference>
<keyword evidence="1" id="KW-1015">Disulfide bond</keyword>
<dbReference type="SUPFAM" id="SSF51294">
    <property type="entry name" value="Hedgehog/intein (Hint) domain"/>
    <property type="match status" value="1"/>
</dbReference>
<dbReference type="SUPFAM" id="SSF50965">
    <property type="entry name" value="Galactose oxidase, central domain"/>
    <property type="match status" value="1"/>
</dbReference>
<feature type="disulfide bond" evidence="1">
    <location>
        <begin position="483"/>
        <end position="492"/>
    </location>
</feature>
<name>A0A024FT59_9STRA</name>
<comment type="caution">
    <text evidence="4">The sequence shown here is derived from an EMBL/GenBank/DDBJ whole genome shotgun (WGS) entry which is preliminary data.</text>
</comment>
<gene>
    <name evidence="4" type="ORF">BN9_089060</name>
</gene>
<dbReference type="CDD" id="cd00081">
    <property type="entry name" value="Hint"/>
    <property type="match status" value="1"/>
</dbReference>
<evidence type="ECO:0000313" key="4">
    <source>
        <dbReference type="EMBL" id="CCI10273.1"/>
    </source>
</evidence>
<dbReference type="SMART" id="SM00306">
    <property type="entry name" value="HintN"/>
    <property type="match status" value="1"/>
</dbReference>
<dbReference type="InterPro" id="IPR036844">
    <property type="entry name" value="Hint_dom_sf"/>
</dbReference>
<dbReference type="Pfam" id="PF24681">
    <property type="entry name" value="Kelch_KLHDC2_KLHL20_DRC7"/>
    <property type="match status" value="1"/>
</dbReference>
<accession>A0A024FT59</accession>
<dbReference type="InterPro" id="IPR003587">
    <property type="entry name" value="Hint_dom_N"/>
</dbReference>
<dbReference type="InterPro" id="IPR011043">
    <property type="entry name" value="Gal_Oxase/kelch_b-propeller"/>
</dbReference>
<dbReference type="AlphaFoldDB" id="A0A024FT59"/>
<feature type="domain" description="EGF-like" evidence="3">
    <location>
        <begin position="458"/>
        <end position="493"/>
    </location>
</feature>
<dbReference type="STRING" id="65357.A0A024FT59"/>
<dbReference type="GO" id="GO:0016540">
    <property type="term" value="P:protein autoprocessing"/>
    <property type="evidence" value="ECO:0007669"/>
    <property type="project" value="InterPro"/>
</dbReference>
<evidence type="ECO:0000256" key="1">
    <source>
        <dbReference type="PROSITE-ProRule" id="PRU00076"/>
    </source>
</evidence>
<dbReference type="PROSITE" id="PS00022">
    <property type="entry name" value="EGF_1"/>
    <property type="match status" value="1"/>
</dbReference>